<dbReference type="PANTHER" id="PTHR24198">
    <property type="entry name" value="ANKYRIN REPEAT AND PROTEIN KINASE DOMAIN-CONTAINING PROTEIN"/>
    <property type="match status" value="1"/>
</dbReference>
<dbReference type="EMBL" id="OU963871">
    <property type="protein sequence ID" value="CAH0762062.1"/>
    <property type="molecule type" value="Genomic_DNA"/>
</dbReference>
<dbReference type="AlphaFoldDB" id="A0A9P0G3W0"/>
<feature type="repeat" description="ANK" evidence="3">
    <location>
        <begin position="230"/>
        <end position="257"/>
    </location>
</feature>
<keyword evidence="1" id="KW-0677">Repeat</keyword>
<organism evidence="5 6">
    <name type="scientific">Bemisia tabaci</name>
    <name type="common">Sweetpotato whitefly</name>
    <name type="synonym">Aleurodes tabaci</name>
    <dbReference type="NCBI Taxonomy" id="7038"/>
    <lineage>
        <taxon>Eukaryota</taxon>
        <taxon>Metazoa</taxon>
        <taxon>Ecdysozoa</taxon>
        <taxon>Arthropoda</taxon>
        <taxon>Hexapoda</taxon>
        <taxon>Insecta</taxon>
        <taxon>Pterygota</taxon>
        <taxon>Neoptera</taxon>
        <taxon>Paraneoptera</taxon>
        <taxon>Hemiptera</taxon>
        <taxon>Sternorrhyncha</taxon>
        <taxon>Aleyrodoidea</taxon>
        <taxon>Aleyrodidae</taxon>
        <taxon>Aleyrodinae</taxon>
        <taxon>Bemisia</taxon>
    </lineage>
</organism>
<dbReference type="Pfam" id="PF12796">
    <property type="entry name" value="Ank_2"/>
    <property type="match status" value="2"/>
</dbReference>
<keyword evidence="6" id="KW-1185">Reference proteome</keyword>
<keyword evidence="2 3" id="KW-0040">ANK repeat</keyword>
<evidence type="ECO:0000256" key="4">
    <source>
        <dbReference type="SAM" id="MobiDB-lite"/>
    </source>
</evidence>
<feature type="compositionally biased region" description="Basic and acidic residues" evidence="4">
    <location>
        <begin position="552"/>
        <end position="561"/>
    </location>
</feature>
<dbReference type="GO" id="GO:0005737">
    <property type="term" value="C:cytoplasm"/>
    <property type="evidence" value="ECO:0007669"/>
    <property type="project" value="TreeGrafter"/>
</dbReference>
<evidence type="ECO:0000256" key="3">
    <source>
        <dbReference type="PROSITE-ProRule" id="PRU00023"/>
    </source>
</evidence>
<evidence type="ECO:0000313" key="6">
    <source>
        <dbReference type="Proteomes" id="UP001152759"/>
    </source>
</evidence>
<feature type="repeat" description="ANK" evidence="3">
    <location>
        <begin position="259"/>
        <end position="291"/>
    </location>
</feature>
<feature type="compositionally biased region" description="Basic and acidic residues" evidence="4">
    <location>
        <begin position="399"/>
        <end position="422"/>
    </location>
</feature>
<dbReference type="InterPro" id="IPR036770">
    <property type="entry name" value="Ankyrin_rpt-contain_sf"/>
</dbReference>
<evidence type="ECO:0000256" key="1">
    <source>
        <dbReference type="ARBA" id="ARBA00022737"/>
    </source>
</evidence>
<dbReference type="PROSITE" id="PS50088">
    <property type="entry name" value="ANK_REPEAT"/>
    <property type="match status" value="5"/>
</dbReference>
<feature type="repeat" description="ANK" evidence="3">
    <location>
        <begin position="656"/>
        <end position="688"/>
    </location>
</feature>
<evidence type="ECO:0000313" key="5">
    <source>
        <dbReference type="EMBL" id="CAH0762062.1"/>
    </source>
</evidence>
<dbReference type="PROSITE" id="PS50297">
    <property type="entry name" value="ANK_REP_REGION"/>
    <property type="match status" value="4"/>
</dbReference>
<accession>A0A9P0G3W0</accession>
<dbReference type="PANTHER" id="PTHR24198:SF165">
    <property type="entry name" value="ANKYRIN REPEAT-CONTAINING PROTEIN-RELATED"/>
    <property type="match status" value="1"/>
</dbReference>
<feature type="repeat" description="ANK" evidence="3">
    <location>
        <begin position="626"/>
        <end position="654"/>
    </location>
</feature>
<dbReference type="Gene3D" id="1.25.40.20">
    <property type="entry name" value="Ankyrin repeat-containing domain"/>
    <property type="match status" value="2"/>
</dbReference>
<dbReference type="Proteomes" id="UP001152759">
    <property type="component" value="Chromosome 10"/>
</dbReference>
<dbReference type="SUPFAM" id="SSF48403">
    <property type="entry name" value="Ankyrin repeat"/>
    <property type="match status" value="2"/>
</dbReference>
<feature type="region of interest" description="Disordered" evidence="4">
    <location>
        <begin position="386"/>
        <end position="422"/>
    </location>
</feature>
<proteinExistence type="predicted"/>
<evidence type="ECO:0000256" key="2">
    <source>
        <dbReference type="ARBA" id="ARBA00023043"/>
    </source>
</evidence>
<name>A0A9P0G3W0_BEMTA</name>
<dbReference type="PRINTS" id="PR01415">
    <property type="entry name" value="ANKYRIN"/>
</dbReference>
<dbReference type="SMART" id="SM00248">
    <property type="entry name" value="ANK"/>
    <property type="match status" value="7"/>
</dbReference>
<protein>
    <submittedName>
        <fullName evidence="5">Uncharacterized protein</fullName>
    </submittedName>
</protein>
<sequence length="998" mass="110986">MAADPQRNKSSTAAAEWEEFKAKLRSMTPEERLEKILHLCFSGNLEAAKIFLHIGLHESMQGARKQIYNARLEVIKFILSPAFRVLLSPRSSFVYDLKITADPKQSSPFPGMLSVGEFRPRGRLANPLILAQGFFLKGKEAYGVGGENFLSIGAFSIPGQFVMIQIPVNEKEDIELRFLDRKDKPRGKPVAVGDLGALMLVNADEQDKRTIEFLLKHVDDAHVQVAEPLLYVAAKMGEVKIVKSLLENGVTADVRDGEDHLAPLHLATHIKAEMLLDILIHHGADVNCKDKYNRTPLHYAATIGWTRGVEILLENGATVNVADTFEETTPLDTALDGVYFGVADLLIRHGAKVKKERFKKYLRFAAEKGDTQLVKLLLSTDSIDTTGKAERKTKKREGAKRSQGDLKESNQGKCSDLGDSKDGVPKVGVLGIKSEACSDSSQNDTGEPHQNDCASLDANCLDNCKMSGADNEPSPRSAGSGSIESAQDEESEFFGGDEGGSLNHQRVEYDEDELFGRDEGGSLDHQRVEYDEDELFGRDEGGSSNSQSAQDEENRHLRGDDEGSSNFQNVRYEEASEKFDPDDLVFDQDLGFDIDDIFDPDNRYISDSESPKVKDEVRDDGGISEALLLASRGGHTDTVRLLLEHGANANHIEPPWSTTALHNAVAGGHKEVIELLLNRGADPEILELKFFSALTIAALRERFTTDRPELTPGDHVQIIDLLLSHGADINSLGGASDRGPRPSSDVLGDTFYCAYSHLALMIALELGFLVDPASIRRLRYTVRYREEHRQVRDHEYGPKNILGRYLVKLQSAGLLPFPLLNDGSKEAEHLKELIEGVEAVFPDFRAECETTVAKMKRLVPGGGFTYLDLLSKSPDQLATLSRNEELVDSAMGTIVKEFPLYWLLLEGRLNRGAARRRWVDAAGQICHRMFNWVLRMPYDTKQPEKKEKVPYEVVERIVRCLTDRDLRYFVIGHENDPSWQRLAVLIDADLAKDGLSHD</sequence>
<feature type="repeat" description="ANK" evidence="3">
    <location>
        <begin position="292"/>
        <end position="324"/>
    </location>
</feature>
<dbReference type="InterPro" id="IPR002110">
    <property type="entry name" value="Ankyrin_rpt"/>
</dbReference>
<reference evidence="5" key="1">
    <citation type="submission" date="2021-12" db="EMBL/GenBank/DDBJ databases">
        <authorList>
            <person name="King R."/>
        </authorList>
    </citation>
    <scope>NUCLEOTIDE SEQUENCE</scope>
</reference>
<feature type="region of interest" description="Disordered" evidence="4">
    <location>
        <begin position="535"/>
        <end position="567"/>
    </location>
</feature>
<gene>
    <name evidence="5" type="ORF">BEMITA_LOCUS2237</name>
</gene>
<feature type="region of interest" description="Disordered" evidence="4">
    <location>
        <begin position="467"/>
        <end position="503"/>
    </location>
</feature>